<accession>A0A0G0BJY3</accession>
<dbReference type="InterPro" id="IPR026816">
    <property type="entry name" value="Flavodoxin_dom"/>
</dbReference>
<dbReference type="Pfam" id="PF12724">
    <property type="entry name" value="Flavodoxin_5"/>
    <property type="match status" value="1"/>
</dbReference>
<dbReference type="GO" id="GO:0010181">
    <property type="term" value="F:FMN binding"/>
    <property type="evidence" value="ECO:0007669"/>
    <property type="project" value="InterPro"/>
</dbReference>
<dbReference type="InterPro" id="IPR029039">
    <property type="entry name" value="Flavoprotein-like_sf"/>
</dbReference>
<sequence length="158" mass="17556">MKTLIIYDSVFGNTEKVAKAISKAFAKEVEIAKVSEVKIEQLCGLNLLIVGSPTRAFRPTKELTAFLREIPENSLKKVRIAAFDTRVDVKELNNKLLTNMVKFLGYAAKPIANLLSQKGGKQVIDPEGFIVLGEKGPLKEGEVERVKTWVENIKSKLL</sequence>
<evidence type="ECO:0000313" key="2">
    <source>
        <dbReference type="EMBL" id="KKP69738.1"/>
    </source>
</evidence>
<feature type="domain" description="Flavodoxin-like" evidence="1">
    <location>
        <begin position="3"/>
        <end position="154"/>
    </location>
</feature>
<name>A0A0G0BJY3_UNCC3</name>
<dbReference type="EMBL" id="LBQB01000003">
    <property type="protein sequence ID" value="KKP69738.1"/>
    <property type="molecule type" value="Genomic_DNA"/>
</dbReference>
<gene>
    <name evidence="2" type="ORF">UR67_C0003G0016</name>
</gene>
<protein>
    <submittedName>
        <fullName evidence="2">Flavodoxin/nitric oxide synthase</fullName>
    </submittedName>
</protein>
<dbReference type="Gene3D" id="3.40.50.360">
    <property type="match status" value="1"/>
</dbReference>
<dbReference type="PROSITE" id="PS50902">
    <property type="entry name" value="FLAVODOXIN_LIKE"/>
    <property type="match status" value="1"/>
</dbReference>
<dbReference type="InterPro" id="IPR008254">
    <property type="entry name" value="Flavodoxin/NO_synth"/>
</dbReference>
<dbReference type="Proteomes" id="UP000034581">
    <property type="component" value="Unassembled WGS sequence"/>
</dbReference>
<proteinExistence type="predicted"/>
<evidence type="ECO:0000259" key="1">
    <source>
        <dbReference type="PROSITE" id="PS50902"/>
    </source>
</evidence>
<dbReference type="SUPFAM" id="SSF52218">
    <property type="entry name" value="Flavoproteins"/>
    <property type="match status" value="1"/>
</dbReference>
<dbReference type="STRING" id="1618350.UR67_C0003G0016"/>
<organism evidence="2 3">
    <name type="scientific">candidate division CPR3 bacterium GW2011_GWF2_35_18</name>
    <dbReference type="NCBI Taxonomy" id="1618350"/>
    <lineage>
        <taxon>Bacteria</taxon>
        <taxon>Bacteria division CPR3</taxon>
    </lineage>
</organism>
<reference evidence="2 3" key="1">
    <citation type="journal article" date="2015" name="Nature">
        <title>rRNA introns, odd ribosomes, and small enigmatic genomes across a large radiation of phyla.</title>
        <authorList>
            <person name="Brown C.T."/>
            <person name="Hug L.A."/>
            <person name="Thomas B.C."/>
            <person name="Sharon I."/>
            <person name="Castelle C.J."/>
            <person name="Singh A."/>
            <person name="Wilkins M.J."/>
            <person name="Williams K.H."/>
            <person name="Banfield J.F."/>
        </authorList>
    </citation>
    <scope>NUCLEOTIDE SEQUENCE [LARGE SCALE GENOMIC DNA]</scope>
</reference>
<evidence type="ECO:0000313" key="3">
    <source>
        <dbReference type="Proteomes" id="UP000034581"/>
    </source>
</evidence>
<comment type="caution">
    <text evidence="2">The sequence shown here is derived from an EMBL/GenBank/DDBJ whole genome shotgun (WGS) entry which is preliminary data.</text>
</comment>
<dbReference type="AlphaFoldDB" id="A0A0G0BJY3"/>